<evidence type="ECO:0000313" key="2">
    <source>
        <dbReference type="Proteomes" id="UP000007089"/>
    </source>
</evidence>
<keyword evidence="2" id="KW-1185">Reference proteome</keyword>
<proteinExistence type="predicted"/>
<name>B8JBW6_ANAD2</name>
<sequence length="325" mass="34060">MPAHRELARLYLGLVALRAGQGAEAASLFDAATANPALARMATDLSRLASRDGRLVLSAWAESGWDSNVTLASPGSAGSGDADGIWAVGATGLWRPRGAVGPYLRAGGAAHEQFQLGAYDLAALDGAAGWQARAGAASLLAEYAYGYRTLAGDRYLSAHRLLASAGLPLGRAVLSGTAFVRLESYSGAYDPFSGVLTRGEVKLAFPVGLAWLGLAYGAGRDAADVGYLSWVEHGPRAELRLPLGARARLAGEVGASFRTYDAADPVLLDTRRDTYLDAALLGELDLGRRLTARLGLQARRALSSIPSLEYDKLVPTVGLQWTAGY</sequence>
<gene>
    <name evidence="1" type="ordered locus">A2cp1_0531</name>
</gene>
<dbReference type="KEGG" id="acp:A2cp1_0531"/>
<dbReference type="Proteomes" id="UP000007089">
    <property type="component" value="Chromosome"/>
</dbReference>
<evidence type="ECO:0000313" key="1">
    <source>
        <dbReference type="EMBL" id="ACL63888.1"/>
    </source>
</evidence>
<dbReference type="HOGENOM" id="CLU_046645_0_0_7"/>
<accession>B8JBW6</accession>
<dbReference type="RefSeq" id="WP_012631936.1">
    <property type="nucleotide sequence ID" value="NC_011891.1"/>
</dbReference>
<dbReference type="AlphaFoldDB" id="B8JBW6"/>
<protein>
    <submittedName>
        <fullName evidence="1">Tetratricopeptide TPR_2</fullName>
    </submittedName>
</protein>
<dbReference type="EMBL" id="CP001359">
    <property type="protein sequence ID" value="ACL63888.1"/>
    <property type="molecule type" value="Genomic_DNA"/>
</dbReference>
<reference evidence="1" key="1">
    <citation type="submission" date="2009-01" db="EMBL/GenBank/DDBJ databases">
        <title>Complete sequence of Anaeromyxobacter dehalogenans 2CP-1.</title>
        <authorList>
            <consortium name="US DOE Joint Genome Institute"/>
            <person name="Lucas S."/>
            <person name="Copeland A."/>
            <person name="Lapidus A."/>
            <person name="Glavina del Rio T."/>
            <person name="Dalin E."/>
            <person name="Tice H."/>
            <person name="Bruce D."/>
            <person name="Goodwin L."/>
            <person name="Pitluck S."/>
            <person name="Saunders E."/>
            <person name="Brettin T."/>
            <person name="Detter J.C."/>
            <person name="Han C."/>
            <person name="Larimer F."/>
            <person name="Land M."/>
            <person name="Hauser L."/>
            <person name="Kyrpides N."/>
            <person name="Ovchinnikova G."/>
            <person name="Beliaev A.S."/>
            <person name="Richardson P."/>
        </authorList>
    </citation>
    <scope>NUCLEOTIDE SEQUENCE</scope>
    <source>
        <strain evidence="1">2CP-1</strain>
    </source>
</reference>
<organism evidence="1 2">
    <name type="scientific">Anaeromyxobacter dehalogenans (strain ATCC BAA-258 / DSM 21875 / 2CP-1)</name>
    <dbReference type="NCBI Taxonomy" id="455488"/>
    <lineage>
        <taxon>Bacteria</taxon>
        <taxon>Pseudomonadati</taxon>
        <taxon>Myxococcota</taxon>
        <taxon>Myxococcia</taxon>
        <taxon>Myxococcales</taxon>
        <taxon>Cystobacterineae</taxon>
        <taxon>Anaeromyxobacteraceae</taxon>
        <taxon>Anaeromyxobacter</taxon>
    </lineage>
</organism>